<dbReference type="Gene3D" id="1.25.40.10">
    <property type="entry name" value="Tetratricopeptide repeat domain"/>
    <property type="match status" value="6"/>
</dbReference>
<accession>A0ABD3U5R7</accession>
<dbReference type="NCBIfam" id="TIGR00756">
    <property type="entry name" value="PPR"/>
    <property type="match status" value="3"/>
</dbReference>
<feature type="repeat" description="PPR" evidence="3">
    <location>
        <begin position="84"/>
        <end position="118"/>
    </location>
</feature>
<feature type="repeat" description="PPR" evidence="3">
    <location>
        <begin position="287"/>
        <end position="321"/>
    </location>
</feature>
<dbReference type="AlphaFoldDB" id="A0ABD3U5R7"/>
<sequence>MARNALQHCCDKLLLNSSSSPFAKLLDTCIKSKSSRDARAIHAQIIKSRFSNEVFINNRLIDAYGKCGCLKNAHKLFDKMPNRNTFTYNSMIGALSISGWIDEAERIFGLMAEPDQCSWNLMVSSFAQLEIFDKSLEYFLKMHEEDFMLNEYSYGSALSACAGLRDLGMGTQIHASLAKSRFASDVYMGSALIDMYAKCGDVDCAKKAFDGMNDRNIVSWNSVITCYEQNGFAKEALNVFVKMMECAIEPDEMTIASVVSACAGLCGVKEGKTIHARIIKFDKLRDDVVISNALVDMYAKCSMINEARWIFDRMPIRTVVSETSMVSGYARVASVKTARTMFSKMMERNVVSWNALIAGYTQNGDNEEALGLFLLLKRESIWPTHYTFGNLLNACANLADLKLGRQAHTHVLKQGLRFQNGPESDVFVGNSLTDMYMKCGSVEDGTRVFRKMVERDAVSFNAIIVGYAQNGLGTEALRLFEEMLEYGEKPDHVTMIGVLSACSHAGLVEEGRKYFDSISKEYGLKPMKDHYTCLVDLLGRAGRLDEAKNLIVSMPMPPDSVVWGSLLAACKVHLDIDLGNFVAEKLLGIDPENSGPYVLLSNMYAELGRWKDVNRVRKLMRQHGVVKQPGCSWIEIGSEVHVFMVKDTRHSKKREIYLLLKTLTKMMKLSRYVPNVGDFDDDEEQNKHEVNMFPELEASLAAGIA</sequence>
<evidence type="ECO:0000313" key="4">
    <source>
        <dbReference type="EMBL" id="KAL3844761.1"/>
    </source>
</evidence>
<name>A0ABD3U5R7_9LAMI</name>
<dbReference type="Pfam" id="PF20431">
    <property type="entry name" value="E_motif"/>
    <property type="match status" value="1"/>
</dbReference>
<keyword evidence="5" id="KW-1185">Reference proteome</keyword>
<dbReference type="InterPro" id="IPR046960">
    <property type="entry name" value="PPR_At4g14850-like_plant"/>
</dbReference>
<gene>
    <name evidence="4" type="ORF">ACJIZ3_002164</name>
</gene>
<comment type="caution">
    <text evidence="4">The sequence shown here is derived from an EMBL/GenBank/DDBJ whole genome shotgun (WGS) entry which is preliminary data.</text>
</comment>
<feature type="repeat" description="PPR" evidence="3">
    <location>
        <begin position="349"/>
        <end position="383"/>
    </location>
</feature>
<evidence type="ECO:0008006" key="6">
    <source>
        <dbReference type="Google" id="ProtNLM"/>
    </source>
</evidence>
<evidence type="ECO:0000256" key="2">
    <source>
        <dbReference type="ARBA" id="ARBA00022737"/>
    </source>
</evidence>
<dbReference type="Pfam" id="PF13041">
    <property type="entry name" value="PPR_2"/>
    <property type="match status" value="3"/>
</dbReference>
<feature type="repeat" description="PPR" evidence="3">
    <location>
        <begin position="456"/>
        <end position="490"/>
    </location>
</feature>
<comment type="similarity">
    <text evidence="1">Belongs to the PPR family. PCMP-H subfamily.</text>
</comment>
<dbReference type="FunFam" id="1.25.40.10:FF:000366">
    <property type="entry name" value="Pentatricopeptide (PPR) repeat-containing protein"/>
    <property type="match status" value="1"/>
</dbReference>
<dbReference type="PROSITE" id="PS51375">
    <property type="entry name" value="PPR"/>
    <property type="match status" value="5"/>
</dbReference>
<evidence type="ECO:0000256" key="1">
    <source>
        <dbReference type="ARBA" id="ARBA00006643"/>
    </source>
</evidence>
<dbReference type="FunFam" id="1.25.40.10:FF:001181">
    <property type="entry name" value="PPR containing plant-like protein"/>
    <property type="match status" value="1"/>
</dbReference>
<dbReference type="InterPro" id="IPR002885">
    <property type="entry name" value="PPR_rpt"/>
</dbReference>
<dbReference type="Proteomes" id="UP001634393">
    <property type="component" value="Unassembled WGS sequence"/>
</dbReference>
<feature type="repeat" description="PPR" evidence="3">
    <location>
        <begin position="216"/>
        <end position="250"/>
    </location>
</feature>
<dbReference type="FunFam" id="1.25.40.10:FF:000031">
    <property type="entry name" value="Pentatricopeptide repeat-containing protein mitochondrial"/>
    <property type="match status" value="1"/>
</dbReference>
<reference evidence="4 5" key="1">
    <citation type="submission" date="2024-12" db="EMBL/GenBank/DDBJ databases">
        <title>The unique morphological basis and parallel evolutionary history of personate flowers in Penstemon.</title>
        <authorList>
            <person name="Depatie T.H."/>
            <person name="Wessinger C.A."/>
        </authorList>
    </citation>
    <scope>NUCLEOTIDE SEQUENCE [LARGE SCALE GENOMIC DNA]</scope>
    <source>
        <strain evidence="4">WTNN_2</strain>
        <tissue evidence="4">Leaf</tissue>
    </source>
</reference>
<dbReference type="InterPro" id="IPR011990">
    <property type="entry name" value="TPR-like_helical_dom_sf"/>
</dbReference>
<evidence type="ECO:0000313" key="5">
    <source>
        <dbReference type="Proteomes" id="UP001634393"/>
    </source>
</evidence>
<dbReference type="PANTHER" id="PTHR47926">
    <property type="entry name" value="PENTATRICOPEPTIDE REPEAT-CONTAINING PROTEIN"/>
    <property type="match status" value="1"/>
</dbReference>
<dbReference type="EMBL" id="JBJXBP010000002">
    <property type="protein sequence ID" value="KAL3844761.1"/>
    <property type="molecule type" value="Genomic_DNA"/>
</dbReference>
<keyword evidence="2" id="KW-0677">Repeat</keyword>
<dbReference type="InterPro" id="IPR046848">
    <property type="entry name" value="E_motif"/>
</dbReference>
<dbReference type="PANTHER" id="PTHR47926:SF433">
    <property type="entry name" value="PENTATRICOPEPTIDE REPEAT-CONTAINING PROTEIN"/>
    <property type="match status" value="1"/>
</dbReference>
<evidence type="ECO:0000256" key="3">
    <source>
        <dbReference type="PROSITE-ProRule" id="PRU00708"/>
    </source>
</evidence>
<dbReference type="FunFam" id="1.25.40.10:FF:000073">
    <property type="entry name" value="Pentatricopeptide repeat-containing protein chloroplastic"/>
    <property type="match status" value="1"/>
</dbReference>
<organism evidence="4 5">
    <name type="scientific">Penstemon smallii</name>
    <dbReference type="NCBI Taxonomy" id="265156"/>
    <lineage>
        <taxon>Eukaryota</taxon>
        <taxon>Viridiplantae</taxon>
        <taxon>Streptophyta</taxon>
        <taxon>Embryophyta</taxon>
        <taxon>Tracheophyta</taxon>
        <taxon>Spermatophyta</taxon>
        <taxon>Magnoliopsida</taxon>
        <taxon>eudicotyledons</taxon>
        <taxon>Gunneridae</taxon>
        <taxon>Pentapetalae</taxon>
        <taxon>asterids</taxon>
        <taxon>lamiids</taxon>
        <taxon>Lamiales</taxon>
        <taxon>Plantaginaceae</taxon>
        <taxon>Cheloneae</taxon>
        <taxon>Penstemon</taxon>
    </lineage>
</organism>
<protein>
    <recommendedName>
        <fullName evidence="6">Pentatricopeptide repeat-containing protein</fullName>
    </recommendedName>
</protein>
<proteinExistence type="inferred from homology"/>
<dbReference type="FunFam" id="1.25.40.10:FF:000442">
    <property type="entry name" value="Pentatricopeptide repeat-containing protein At3g49710"/>
    <property type="match status" value="1"/>
</dbReference>
<dbReference type="Pfam" id="PF01535">
    <property type="entry name" value="PPR"/>
    <property type="match status" value="6"/>
</dbReference>